<organism evidence="1 2">
    <name type="scientific">Nonomuraea typhae</name>
    <dbReference type="NCBI Taxonomy" id="2603600"/>
    <lineage>
        <taxon>Bacteria</taxon>
        <taxon>Bacillati</taxon>
        <taxon>Actinomycetota</taxon>
        <taxon>Actinomycetes</taxon>
        <taxon>Streptosporangiales</taxon>
        <taxon>Streptosporangiaceae</taxon>
        <taxon>Nonomuraea</taxon>
    </lineage>
</organism>
<dbReference type="RefSeq" id="WP_397090503.1">
    <property type="nucleotide sequence ID" value="NZ_JBITGY010000015.1"/>
</dbReference>
<evidence type="ECO:0000313" key="2">
    <source>
        <dbReference type="Proteomes" id="UP001612741"/>
    </source>
</evidence>
<sequence>MSLSLAGPAGATSLAGDTTKASACNVQHGPWYTVGMSLRVDLYNECSTGKYVCISRPYPMRHPGPKHIAGYQTLTWSYGTSGGPAGTSLYYAKNSTNCT</sequence>
<comment type="caution">
    <text evidence="1">The sequence shown here is derived from an EMBL/GenBank/DDBJ whole genome shotgun (WGS) entry which is preliminary data.</text>
</comment>
<accession>A0ABW7Z9G7</accession>
<evidence type="ECO:0008006" key="3">
    <source>
        <dbReference type="Google" id="ProtNLM"/>
    </source>
</evidence>
<evidence type="ECO:0000313" key="1">
    <source>
        <dbReference type="EMBL" id="MFI6504671.1"/>
    </source>
</evidence>
<proteinExistence type="predicted"/>
<dbReference type="EMBL" id="JBITGY010000015">
    <property type="protein sequence ID" value="MFI6504671.1"/>
    <property type="molecule type" value="Genomic_DNA"/>
</dbReference>
<keyword evidence="2" id="KW-1185">Reference proteome</keyword>
<protein>
    <recommendedName>
        <fullName evidence="3">Secreted protein</fullName>
    </recommendedName>
</protein>
<dbReference type="Proteomes" id="UP001612741">
    <property type="component" value="Unassembled WGS sequence"/>
</dbReference>
<name>A0ABW7Z9G7_9ACTN</name>
<gene>
    <name evidence="1" type="ORF">ACIBG2_45300</name>
</gene>
<reference evidence="1 2" key="1">
    <citation type="submission" date="2024-10" db="EMBL/GenBank/DDBJ databases">
        <title>The Natural Products Discovery Center: Release of the First 8490 Sequenced Strains for Exploring Actinobacteria Biosynthetic Diversity.</title>
        <authorList>
            <person name="Kalkreuter E."/>
            <person name="Kautsar S.A."/>
            <person name="Yang D."/>
            <person name="Bader C.D."/>
            <person name="Teijaro C.N."/>
            <person name="Fluegel L."/>
            <person name="Davis C.M."/>
            <person name="Simpson J.R."/>
            <person name="Lauterbach L."/>
            <person name="Steele A.D."/>
            <person name="Gui C."/>
            <person name="Meng S."/>
            <person name="Li G."/>
            <person name="Viehrig K."/>
            <person name="Ye F."/>
            <person name="Su P."/>
            <person name="Kiefer A.F."/>
            <person name="Nichols A."/>
            <person name="Cepeda A.J."/>
            <person name="Yan W."/>
            <person name="Fan B."/>
            <person name="Jiang Y."/>
            <person name="Adhikari A."/>
            <person name="Zheng C.-J."/>
            <person name="Schuster L."/>
            <person name="Cowan T.M."/>
            <person name="Smanski M.J."/>
            <person name="Chevrette M.G."/>
            <person name="De Carvalho L.P.S."/>
            <person name="Shen B."/>
        </authorList>
    </citation>
    <scope>NUCLEOTIDE SEQUENCE [LARGE SCALE GENOMIC DNA]</scope>
    <source>
        <strain evidence="1 2">NPDC050545</strain>
    </source>
</reference>